<dbReference type="Proteomes" id="UP000799771">
    <property type="component" value="Unassembled WGS sequence"/>
</dbReference>
<name>A0A6A6ALU5_9PLEO</name>
<dbReference type="GeneID" id="54402719"/>
<dbReference type="OrthoDB" id="3791893at2759"/>
<keyword evidence="2" id="KW-1185">Reference proteome</keyword>
<dbReference type="AlphaFoldDB" id="A0A6A6ALU5"/>
<sequence length="178" mass="19572">MVCSQYPSNEVWADKLVQAPPSGEHTLGLKVKSVRNASIPHLDGPSDYRPQIVPTTMRHLGSQQPQSRYQHQIHHRHQPQHHHQARNIASTQIPVRQDVCLPENAVSSLLPYCTNGAPMRQEQVIALTDVVGNLKELVILALSAASGHSESVDKLNRAVGGEAAVGVAEFFDGEWEVE</sequence>
<dbReference type="EMBL" id="ML977500">
    <property type="protein sequence ID" value="KAF2132526.1"/>
    <property type="molecule type" value="Genomic_DNA"/>
</dbReference>
<dbReference type="RefSeq" id="XP_033526913.1">
    <property type="nucleotide sequence ID" value="XM_033662287.1"/>
</dbReference>
<evidence type="ECO:0000313" key="2">
    <source>
        <dbReference type="Proteomes" id="UP000799771"/>
    </source>
</evidence>
<organism evidence="1 2">
    <name type="scientific">Dothidotthia symphoricarpi CBS 119687</name>
    <dbReference type="NCBI Taxonomy" id="1392245"/>
    <lineage>
        <taxon>Eukaryota</taxon>
        <taxon>Fungi</taxon>
        <taxon>Dikarya</taxon>
        <taxon>Ascomycota</taxon>
        <taxon>Pezizomycotina</taxon>
        <taxon>Dothideomycetes</taxon>
        <taxon>Pleosporomycetidae</taxon>
        <taxon>Pleosporales</taxon>
        <taxon>Dothidotthiaceae</taxon>
        <taxon>Dothidotthia</taxon>
    </lineage>
</organism>
<proteinExistence type="predicted"/>
<accession>A0A6A6ALU5</accession>
<reference evidence="1" key="1">
    <citation type="journal article" date="2020" name="Stud. Mycol.">
        <title>101 Dothideomycetes genomes: a test case for predicting lifestyles and emergence of pathogens.</title>
        <authorList>
            <person name="Haridas S."/>
            <person name="Albert R."/>
            <person name="Binder M."/>
            <person name="Bloem J."/>
            <person name="Labutti K."/>
            <person name="Salamov A."/>
            <person name="Andreopoulos B."/>
            <person name="Baker S."/>
            <person name="Barry K."/>
            <person name="Bills G."/>
            <person name="Bluhm B."/>
            <person name="Cannon C."/>
            <person name="Castanera R."/>
            <person name="Culley D."/>
            <person name="Daum C."/>
            <person name="Ezra D."/>
            <person name="Gonzalez J."/>
            <person name="Henrissat B."/>
            <person name="Kuo A."/>
            <person name="Liang C."/>
            <person name="Lipzen A."/>
            <person name="Lutzoni F."/>
            <person name="Magnuson J."/>
            <person name="Mondo S."/>
            <person name="Nolan M."/>
            <person name="Ohm R."/>
            <person name="Pangilinan J."/>
            <person name="Park H.-J."/>
            <person name="Ramirez L."/>
            <person name="Alfaro M."/>
            <person name="Sun H."/>
            <person name="Tritt A."/>
            <person name="Yoshinaga Y."/>
            <person name="Zwiers L.-H."/>
            <person name="Turgeon B."/>
            <person name="Goodwin S."/>
            <person name="Spatafora J."/>
            <person name="Crous P."/>
            <person name="Grigoriev I."/>
        </authorList>
    </citation>
    <scope>NUCLEOTIDE SEQUENCE</scope>
    <source>
        <strain evidence="1">CBS 119687</strain>
    </source>
</reference>
<evidence type="ECO:0000313" key="1">
    <source>
        <dbReference type="EMBL" id="KAF2132526.1"/>
    </source>
</evidence>
<protein>
    <submittedName>
        <fullName evidence="1">Uncharacterized protein</fullName>
    </submittedName>
</protein>
<gene>
    <name evidence="1" type="ORF">P153DRAFT_166439</name>
</gene>